<accession>A0ABW2SPP7</accession>
<feature type="transmembrane region" description="Helical" evidence="1">
    <location>
        <begin position="126"/>
        <end position="151"/>
    </location>
</feature>
<evidence type="ECO:0000313" key="2">
    <source>
        <dbReference type="EMBL" id="MFC7581826.1"/>
    </source>
</evidence>
<dbReference type="Proteomes" id="UP001596527">
    <property type="component" value="Unassembled WGS sequence"/>
</dbReference>
<feature type="transmembrane region" description="Helical" evidence="1">
    <location>
        <begin position="201"/>
        <end position="222"/>
    </location>
</feature>
<feature type="transmembrane region" description="Helical" evidence="1">
    <location>
        <begin position="83"/>
        <end position="105"/>
    </location>
</feature>
<dbReference type="PANTHER" id="PTHR37305">
    <property type="entry name" value="INTEGRAL MEMBRANE PROTEIN-RELATED"/>
    <property type="match status" value="1"/>
</dbReference>
<sequence length="282" mass="29182">MTAPTDPQQSRASRTRQRAPRYRLTFPGVVRSEWIKTVGLRSTWWTLGVAVVVMVAFAALVAVSLSMAGDDQGLSIGSFRMEAITVGLSFAQLAVAVLGALVVTGEFSTGSVRSTFAAVPGRTSVLLAKAVVLTALVAVTGLISTALAYAVGIPSFAGTSYSFDASDATTWRILLGVTLYLVTLGLFSLGVGAIMRNSTGAIFTLVAILFVLPMIVSIAGAFQATEWIATAGEYLPAAAGGQLLAATTAPDALTPWQGYGVLAAWTTAALVAGIGMTKRRDA</sequence>
<gene>
    <name evidence="2" type="ORF">ACFQWG_11535</name>
</gene>
<feature type="transmembrane region" description="Helical" evidence="1">
    <location>
        <begin position="171"/>
        <end position="194"/>
    </location>
</feature>
<comment type="caution">
    <text evidence="2">The sequence shown here is derived from an EMBL/GenBank/DDBJ whole genome shotgun (WGS) entry which is preliminary data.</text>
</comment>
<keyword evidence="1" id="KW-0472">Membrane</keyword>
<dbReference type="RefSeq" id="WP_380975465.1">
    <property type="nucleotide sequence ID" value="NZ_JBHTEF010000001.1"/>
</dbReference>
<evidence type="ECO:0000313" key="3">
    <source>
        <dbReference type="Proteomes" id="UP001596527"/>
    </source>
</evidence>
<reference evidence="3" key="1">
    <citation type="journal article" date="2019" name="Int. J. Syst. Evol. Microbiol.">
        <title>The Global Catalogue of Microorganisms (GCM) 10K type strain sequencing project: providing services to taxonomists for standard genome sequencing and annotation.</title>
        <authorList>
            <consortium name="The Broad Institute Genomics Platform"/>
            <consortium name="The Broad Institute Genome Sequencing Center for Infectious Disease"/>
            <person name="Wu L."/>
            <person name="Ma J."/>
        </authorList>
    </citation>
    <scope>NUCLEOTIDE SEQUENCE [LARGE SCALE GENOMIC DNA]</scope>
    <source>
        <strain evidence="3">CCUG 56698</strain>
    </source>
</reference>
<feature type="transmembrane region" description="Helical" evidence="1">
    <location>
        <begin position="44"/>
        <end position="63"/>
    </location>
</feature>
<name>A0ABW2SPP7_9ACTO</name>
<evidence type="ECO:0000256" key="1">
    <source>
        <dbReference type="SAM" id="Phobius"/>
    </source>
</evidence>
<dbReference type="PANTHER" id="PTHR37305:SF1">
    <property type="entry name" value="MEMBRANE PROTEIN"/>
    <property type="match status" value="1"/>
</dbReference>
<evidence type="ECO:0008006" key="4">
    <source>
        <dbReference type="Google" id="ProtNLM"/>
    </source>
</evidence>
<protein>
    <recommendedName>
        <fullName evidence="4">ABC transporter permease</fullName>
    </recommendedName>
</protein>
<keyword evidence="1" id="KW-0812">Transmembrane</keyword>
<dbReference type="EMBL" id="JBHTEF010000001">
    <property type="protein sequence ID" value="MFC7581826.1"/>
    <property type="molecule type" value="Genomic_DNA"/>
</dbReference>
<proteinExistence type="predicted"/>
<keyword evidence="3" id="KW-1185">Reference proteome</keyword>
<organism evidence="2 3">
    <name type="scientific">Schaalia naturae</name>
    <dbReference type="NCBI Taxonomy" id="635203"/>
    <lineage>
        <taxon>Bacteria</taxon>
        <taxon>Bacillati</taxon>
        <taxon>Actinomycetota</taxon>
        <taxon>Actinomycetes</taxon>
        <taxon>Actinomycetales</taxon>
        <taxon>Actinomycetaceae</taxon>
        <taxon>Schaalia</taxon>
    </lineage>
</organism>
<feature type="transmembrane region" description="Helical" evidence="1">
    <location>
        <begin position="256"/>
        <end position="276"/>
    </location>
</feature>
<keyword evidence="1" id="KW-1133">Transmembrane helix</keyword>